<dbReference type="PANTHER" id="PTHR37984:SF5">
    <property type="entry name" value="PROTEIN NYNRIN-LIKE"/>
    <property type="match status" value="1"/>
</dbReference>
<evidence type="ECO:0000313" key="2">
    <source>
        <dbReference type="Proteomes" id="UP000325440"/>
    </source>
</evidence>
<keyword evidence="2" id="KW-1185">Reference proteome</keyword>
<dbReference type="Proteomes" id="UP000325440">
    <property type="component" value="Unassembled WGS sequence"/>
</dbReference>
<dbReference type="InterPro" id="IPR043128">
    <property type="entry name" value="Rev_trsase/Diguanyl_cyclase"/>
</dbReference>
<dbReference type="InterPro" id="IPR050951">
    <property type="entry name" value="Retrovirus_Pol_polyprotein"/>
</dbReference>
<evidence type="ECO:0008006" key="3">
    <source>
        <dbReference type="Google" id="ProtNLM"/>
    </source>
</evidence>
<dbReference type="PANTHER" id="PTHR37984">
    <property type="entry name" value="PROTEIN CBG26694"/>
    <property type="match status" value="1"/>
</dbReference>
<reference evidence="1 2" key="1">
    <citation type="submission" date="2019-08" db="EMBL/GenBank/DDBJ databases">
        <authorList>
            <person name="Alioto T."/>
            <person name="Alioto T."/>
            <person name="Gomez Garrido J."/>
        </authorList>
    </citation>
    <scope>NUCLEOTIDE SEQUENCE [LARGE SCALE GENOMIC DNA]</scope>
</reference>
<proteinExistence type="predicted"/>
<organism evidence="1 2">
    <name type="scientific">Cinara cedri</name>
    <dbReference type="NCBI Taxonomy" id="506608"/>
    <lineage>
        <taxon>Eukaryota</taxon>
        <taxon>Metazoa</taxon>
        <taxon>Ecdysozoa</taxon>
        <taxon>Arthropoda</taxon>
        <taxon>Hexapoda</taxon>
        <taxon>Insecta</taxon>
        <taxon>Pterygota</taxon>
        <taxon>Neoptera</taxon>
        <taxon>Paraneoptera</taxon>
        <taxon>Hemiptera</taxon>
        <taxon>Sternorrhyncha</taxon>
        <taxon>Aphidomorpha</taxon>
        <taxon>Aphidoidea</taxon>
        <taxon>Aphididae</taxon>
        <taxon>Lachninae</taxon>
        <taxon>Cinara</taxon>
    </lineage>
</organism>
<protein>
    <recommendedName>
        <fullName evidence="3">Reverse transcriptase</fullName>
    </recommendedName>
</protein>
<dbReference type="InterPro" id="IPR043502">
    <property type="entry name" value="DNA/RNA_pol_sf"/>
</dbReference>
<dbReference type="GO" id="GO:0071897">
    <property type="term" value="P:DNA biosynthetic process"/>
    <property type="evidence" value="ECO:0007669"/>
    <property type="project" value="UniProtKB-ARBA"/>
</dbReference>
<dbReference type="EMBL" id="CABPRJ010001905">
    <property type="protein sequence ID" value="VVC40573.1"/>
    <property type="molecule type" value="Genomic_DNA"/>
</dbReference>
<dbReference type="Gene3D" id="3.30.70.270">
    <property type="match status" value="1"/>
</dbReference>
<name>A0A5E4NBQ8_9HEMI</name>
<dbReference type="OrthoDB" id="10023235at2759"/>
<sequence length="179" mass="20166">MELTIYYESIKKECSFVKSENKPLIGRDIIKSLILKFIALRKPTRTIPSTFKDKIEKELGRVENEDVIRLVNNNDWGTPLVQVLKGNGAIQICDGLKKDPTKIEAVFRVPRPSDSHGIRALAGMINYYSRFVKYLSGILEPIIGISAVLSCVLPRAIEGPVMYSVIIKEALAIFWAMKK</sequence>
<dbReference type="AlphaFoldDB" id="A0A5E4NBQ8"/>
<gene>
    <name evidence="1" type="ORF">CINCED_3A018480</name>
</gene>
<accession>A0A5E4NBQ8</accession>
<dbReference type="SUPFAM" id="SSF56672">
    <property type="entry name" value="DNA/RNA polymerases"/>
    <property type="match status" value="1"/>
</dbReference>
<evidence type="ECO:0000313" key="1">
    <source>
        <dbReference type="EMBL" id="VVC40573.1"/>
    </source>
</evidence>